<proteinExistence type="predicted"/>
<dbReference type="Proteomes" id="UP000198243">
    <property type="component" value="Chromosome I"/>
</dbReference>
<dbReference type="InterPro" id="IPR037401">
    <property type="entry name" value="SnoaL-like"/>
</dbReference>
<dbReference type="Gene3D" id="3.10.450.50">
    <property type="match status" value="1"/>
</dbReference>
<organism evidence="2 3">
    <name type="scientific">Micromonospora coriariae</name>
    <dbReference type="NCBI Taxonomy" id="285665"/>
    <lineage>
        <taxon>Bacteria</taxon>
        <taxon>Bacillati</taxon>
        <taxon>Actinomycetota</taxon>
        <taxon>Actinomycetes</taxon>
        <taxon>Micromonosporales</taxon>
        <taxon>Micromonosporaceae</taxon>
        <taxon>Micromonospora</taxon>
    </lineage>
</organism>
<name>A0A1C4XAF8_9ACTN</name>
<evidence type="ECO:0000313" key="2">
    <source>
        <dbReference type="EMBL" id="SCF05426.1"/>
    </source>
</evidence>
<accession>A0A1C4XAF8</accession>
<protein>
    <submittedName>
        <fullName evidence="2">SnoaL-like domain-containing protein</fullName>
    </submittedName>
</protein>
<dbReference type="SUPFAM" id="SSF54427">
    <property type="entry name" value="NTF2-like"/>
    <property type="match status" value="1"/>
</dbReference>
<gene>
    <name evidence="2" type="ORF">GA0070607_4939</name>
</gene>
<dbReference type="OrthoDB" id="9808719at2"/>
<sequence>MATTFDELAERYIAIWNETDPARRRRDIDDLWAPEGRYVDPLAVAEGRDAIDATIAAVQSQFPGMTFRLAGPVDGHHNQARFTWELGPENVEAPIVGFDVAVTDASGRLTQVLGFLDRLPAA</sequence>
<dbReference type="RefSeq" id="WP_089020250.1">
    <property type="nucleotide sequence ID" value="NZ_LT607412.1"/>
</dbReference>
<reference evidence="3" key="1">
    <citation type="submission" date="2016-06" db="EMBL/GenBank/DDBJ databases">
        <authorList>
            <person name="Varghese N."/>
            <person name="Submissions Spin"/>
        </authorList>
    </citation>
    <scope>NUCLEOTIDE SEQUENCE [LARGE SCALE GENOMIC DNA]</scope>
    <source>
        <strain evidence="3">DSM 44875</strain>
    </source>
</reference>
<evidence type="ECO:0000313" key="3">
    <source>
        <dbReference type="Proteomes" id="UP000198243"/>
    </source>
</evidence>
<dbReference type="AlphaFoldDB" id="A0A1C4XAF8"/>
<dbReference type="EMBL" id="LT607412">
    <property type="protein sequence ID" value="SCF05426.1"/>
    <property type="molecule type" value="Genomic_DNA"/>
</dbReference>
<dbReference type="Pfam" id="PF12680">
    <property type="entry name" value="SnoaL_2"/>
    <property type="match status" value="1"/>
</dbReference>
<evidence type="ECO:0000259" key="1">
    <source>
        <dbReference type="Pfam" id="PF12680"/>
    </source>
</evidence>
<dbReference type="InterPro" id="IPR032710">
    <property type="entry name" value="NTF2-like_dom_sf"/>
</dbReference>
<keyword evidence="3" id="KW-1185">Reference proteome</keyword>
<feature type="domain" description="SnoaL-like" evidence="1">
    <location>
        <begin position="9"/>
        <end position="110"/>
    </location>
</feature>